<dbReference type="PROSITE" id="PS50883">
    <property type="entry name" value="EAL"/>
    <property type="match status" value="1"/>
</dbReference>
<dbReference type="SMART" id="SM00052">
    <property type="entry name" value="EAL"/>
    <property type="match status" value="1"/>
</dbReference>
<dbReference type="Gene3D" id="3.20.20.450">
    <property type="entry name" value="EAL domain"/>
    <property type="match status" value="1"/>
</dbReference>
<evidence type="ECO:0000313" key="3">
    <source>
        <dbReference type="EMBL" id="RJT39250.1"/>
    </source>
</evidence>
<dbReference type="PANTHER" id="PTHR33121:SF76">
    <property type="entry name" value="SIGNALING PROTEIN"/>
    <property type="match status" value="1"/>
</dbReference>
<dbReference type="InterPro" id="IPR035919">
    <property type="entry name" value="EAL_sf"/>
</dbReference>
<dbReference type="GO" id="GO:0071111">
    <property type="term" value="F:cyclic-guanylate-specific phosphodiesterase activity"/>
    <property type="evidence" value="ECO:0007669"/>
    <property type="project" value="InterPro"/>
</dbReference>
<evidence type="ECO:0000259" key="2">
    <source>
        <dbReference type="PROSITE" id="PS50883"/>
    </source>
</evidence>
<evidence type="ECO:0000256" key="1">
    <source>
        <dbReference type="SAM" id="MobiDB-lite"/>
    </source>
</evidence>
<dbReference type="PANTHER" id="PTHR33121">
    <property type="entry name" value="CYCLIC DI-GMP PHOSPHODIESTERASE PDEF"/>
    <property type="match status" value="1"/>
</dbReference>
<proteinExistence type="predicted"/>
<organism evidence="3 4">
    <name type="scientific">Mesorhizobium waimense</name>
    <dbReference type="NCBI Taxonomy" id="1300307"/>
    <lineage>
        <taxon>Bacteria</taxon>
        <taxon>Pseudomonadati</taxon>
        <taxon>Pseudomonadota</taxon>
        <taxon>Alphaproteobacteria</taxon>
        <taxon>Hyphomicrobiales</taxon>
        <taxon>Phyllobacteriaceae</taxon>
        <taxon>Mesorhizobium</taxon>
    </lineage>
</organism>
<dbReference type="EMBL" id="QZWZ01000009">
    <property type="protein sequence ID" value="RJT39250.1"/>
    <property type="molecule type" value="Genomic_DNA"/>
</dbReference>
<evidence type="ECO:0000313" key="4">
    <source>
        <dbReference type="Proteomes" id="UP000272706"/>
    </source>
</evidence>
<reference evidence="3 4" key="1">
    <citation type="submission" date="2018-09" db="EMBL/GenBank/DDBJ databases">
        <title>Mesorhizobium carmichaelinearum sp. nov. isolated from Carmichaelinea spp. root nodules in New Zealand.</title>
        <authorList>
            <person name="De Meyer S.E."/>
        </authorList>
    </citation>
    <scope>NUCLEOTIDE SEQUENCE [LARGE SCALE GENOMIC DNA]</scope>
    <source>
        <strain evidence="3 4">ICMP19557</strain>
    </source>
</reference>
<accession>A0A3A5KZT1</accession>
<dbReference type="InterPro" id="IPR001633">
    <property type="entry name" value="EAL_dom"/>
</dbReference>
<dbReference type="Pfam" id="PF00563">
    <property type="entry name" value="EAL"/>
    <property type="match status" value="1"/>
</dbReference>
<dbReference type="Proteomes" id="UP000272706">
    <property type="component" value="Unassembled WGS sequence"/>
</dbReference>
<keyword evidence="4" id="KW-1185">Reference proteome</keyword>
<gene>
    <name evidence="3" type="ORF">D3227_13680</name>
</gene>
<comment type="caution">
    <text evidence="3">The sequence shown here is derived from an EMBL/GenBank/DDBJ whole genome shotgun (WGS) entry which is preliminary data.</text>
</comment>
<feature type="region of interest" description="Disordered" evidence="1">
    <location>
        <begin position="269"/>
        <end position="299"/>
    </location>
</feature>
<dbReference type="RefSeq" id="WP_120014638.1">
    <property type="nucleotide sequence ID" value="NZ_QZWZ01000009.1"/>
</dbReference>
<dbReference type="CDD" id="cd01948">
    <property type="entry name" value="EAL"/>
    <property type="match status" value="1"/>
</dbReference>
<feature type="domain" description="EAL" evidence="2">
    <location>
        <begin position="10"/>
        <end position="265"/>
    </location>
</feature>
<dbReference type="AlphaFoldDB" id="A0A3A5KZT1"/>
<name>A0A3A5KZT1_9HYPH</name>
<dbReference type="SUPFAM" id="SSF141868">
    <property type="entry name" value="EAL domain-like"/>
    <property type="match status" value="1"/>
</dbReference>
<sequence length="299" mass="32628">MSRNIGLAHIIRHDDGTSSGVWGIYTLQSAFQPIFAFKEGKLSVVAFEGLIRPFCDGETQPPMSFFSTCPAADRLHIEALTRTLHLLNAGACLPEEASIFINFDPSVFSDRAIADMALRDMRLVLHEAGIDPRRIVCEVTEQKSASQETLYSFVEALRASGFRIAVDDYGADDSDINRIKELRPDIVKFDAHWITQLMESGAGFALLTAMVTSFEQQGIRTVFEGIEEGWQLELAEKSGASMVQGFVLARPELAPTSFRAFGKDVQAQATDSTAKAPASPAVTPSGRPAARVFGRKVAP</sequence>
<dbReference type="InterPro" id="IPR050706">
    <property type="entry name" value="Cyclic-di-GMP_PDE-like"/>
</dbReference>
<protein>
    <submittedName>
        <fullName evidence="3">EAL domain-containing protein</fullName>
    </submittedName>
</protein>
<dbReference type="OrthoDB" id="1673646at2"/>